<keyword evidence="2" id="KW-0812">Transmembrane</keyword>
<dbReference type="InterPro" id="IPR006668">
    <property type="entry name" value="Mg_transptr_MgtE_intracell_dom"/>
</dbReference>
<dbReference type="InterPro" id="IPR011002">
    <property type="entry name" value="FliG_a-hlx"/>
</dbReference>
<proteinExistence type="predicted"/>
<keyword evidence="1" id="KW-0175">Coiled coil</keyword>
<evidence type="ECO:0000313" key="5">
    <source>
        <dbReference type="Proteomes" id="UP000243739"/>
    </source>
</evidence>
<dbReference type="EMBL" id="MIJF01000001">
    <property type="protein sequence ID" value="OEG00404.1"/>
    <property type="molecule type" value="Genomic_DNA"/>
</dbReference>
<dbReference type="SUPFAM" id="SSF48029">
    <property type="entry name" value="FliG"/>
    <property type="match status" value="1"/>
</dbReference>
<dbReference type="InterPro" id="IPR038076">
    <property type="entry name" value="MgtE_N_sf"/>
</dbReference>
<dbReference type="AlphaFoldDB" id="A0A1D2YXH8"/>
<accession>A0A1D2YXH8</accession>
<dbReference type="Gene3D" id="1.25.60.10">
    <property type="entry name" value="MgtE N-terminal domain-like"/>
    <property type="match status" value="1"/>
</dbReference>
<feature type="coiled-coil region" evidence="1">
    <location>
        <begin position="83"/>
        <end position="131"/>
    </location>
</feature>
<feature type="transmembrane region" description="Helical" evidence="2">
    <location>
        <begin position="14"/>
        <end position="37"/>
    </location>
</feature>
<keyword evidence="2" id="KW-0472">Membrane</keyword>
<evidence type="ECO:0000256" key="1">
    <source>
        <dbReference type="SAM" id="Coils"/>
    </source>
</evidence>
<dbReference type="Pfam" id="PF03448">
    <property type="entry name" value="MgtE_N"/>
    <property type="match status" value="1"/>
</dbReference>
<dbReference type="OrthoDB" id="1724615at2"/>
<evidence type="ECO:0000259" key="3">
    <source>
        <dbReference type="Pfam" id="PF03448"/>
    </source>
</evidence>
<feature type="domain" description="Magnesium transporter MgtE intracellular" evidence="3">
    <location>
        <begin position="119"/>
        <end position="197"/>
    </location>
</feature>
<name>A0A1D2YXH8_9BACI</name>
<dbReference type="RefSeq" id="WP_069655717.1">
    <property type="nucleotide sequence ID" value="NZ_MIJF01000001.1"/>
</dbReference>
<dbReference type="STRING" id="337097.BHF71_00400"/>
<gene>
    <name evidence="4" type="ORF">BHF71_00400</name>
</gene>
<protein>
    <recommendedName>
        <fullName evidence="3">Magnesium transporter MgtE intracellular domain-containing protein</fullName>
    </recommendedName>
</protein>
<keyword evidence="2" id="KW-1133">Transmembrane helix</keyword>
<comment type="caution">
    <text evidence="4">The sequence shown here is derived from an EMBL/GenBank/DDBJ whole genome shotgun (WGS) entry which is preliminary data.</text>
</comment>
<keyword evidence="5" id="KW-1185">Reference proteome</keyword>
<reference evidence="4 5" key="1">
    <citation type="submission" date="2016-09" db="EMBL/GenBank/DDBJ databases">
        <title>Draft genome sequence for the type strain of Vulcanibacillus modesticaldus BR, a strictly anaerobic, moderately thermophilic, and nitrate-reducing bacterium from deep sea-hydrothermal vents of the Mid-Atlantic Ridge.</title>
        <authorList>
            <person name="Abin C.A."/>
            <person name="Hollibaugh J.T."/>
        </authorList>
    </citation>
    <scope>NUCLEOTIDE SEQUENCE [LARGE SCALE GENOMIC DNA]</scope>
    <source>
        <strain evidence="4 5">BR</strain>
    </source>
</reference>
<evidence type="ECO:0000313" key="4">
    <source>
        <dbReference type="EMBL" id="OEG00404.1"/>
    </source>
</evidence>
<sequence length="299" mass="34297">MQSNTEREYSKLEWIFYIVILPIIFISILATTIFWLLDIEVKDQVLQTVNKIPYIEKLIDDQQFIKKDYLIDNPTKEQLQFTVSELKKTLNEKNNYLADYENKLAKKDEEINRLNQQITELQSKLNEKNVSELSREQEIADLAKVYANMNVKNAANILSALNIEEAVLLLSQMSIDAKSSILEKMSPENAAKLSILLKDQKYSKDKDIQALQSRINSLLKEINNLKNNNSADKSDYQDLLKTLANMEPRNAANVVWSLYLQDEVQVKKILTAMDSQTRAKILNELSPANAADIAVLLVE</sequence>
<organism evidence="4 5">
    <name type="scientific">Vulcanibacillus modesticaldus</name>
    <dbReference type="NCBI Taxonomy" id="337097"/>
    <lineage>
        <taxon>Bacteria</taxon>
        <taxon>Bacillati</taxon>
        <taxon>Bacillota</taxon>
        <taxon>Bacilli</taxon>
        <taxon>Bacillales</taxon>
        <taxon>Bacillaceae</taxon>
        <taxon>Vulcanibacillus</taxon>
    </lineage>
</organism>
<dbReference type="SUPFAM" id="SSF158791">
    <property type="entry name" value="MgtE N-terminal domain-like"/>
    <property type="match status" value="1"/>
</dbReference>
<evidence type="ECO:0000256" key="2">
    <source>
        <dbReference type="SAM" id="Phobius"/>
    </source>
</evidence>
<feature type="coiled-coil region" evidence="1">
    <location>
        <begin position="208"/>
        <end position="235"/>
    </location>
</feature>
<dbReference type="Proteomes" id="UP000243739">
    <property type="component" value="Unassembled WGS sequence"/>
</dbReference>